<proteinExistence type="predicted"/>
<dbReference type="PROSITE" id="PS51352">
    <property type="entry name" value="THIOREDOXIN_2"/>
    <property type="match status" value="1"/>
</dbReference>
<feature type="domain" description="Thioredoxin" evidence="1">
    <location>
        <begin position="1"/>
        <end position="100"/>
    </location>
</feature>
<comment type="caution">
    <text evidence="2">The sequence shown here is derived from an EMBL/GenBank/DDBJ whole genome shotgun (WGS) entry which is preliminary data.</text>
</comment>
<keyword evidence="3" id="KW-1185">Reference proteome</keyword>
<accession>A0ABU1ZHK4</accession>
<evidence type="ECO:0000313" key="2">
    <source>
        <dbReference type="EMBL" id="MDR7304878.1"/>
    </source>
</evidence>
<dbReference type="CDD" id="cd02947">
    <property type="entry name" value="TRX_family"/>
    <property type="match status" value="1"/>
</dbReference>
<dbReference type="EMBL" id="JAVDXO010000001">
    <property type="protein sequence ID" value="MDR7304878.1"/>
    <property type="molecule type" value="Genomic_DNA"/>
</dbReference>
<dbReference type="Gene3D" id="3.40.30.10">
    <property type="entry name" value="Glutaredoxin"/>
    <property type="match status" value="1"/>
</dbReference>
<protein>
    <submittedName>
        <fullName evidence="2">Thiol-disulfide isomerase/thioredoxin</fullName>
    </submittedName>
</protein>
<dbReference type="Pfam" id="PF00085">
    <property type="entry name" value="Thioredoxin"/>
    <property type="match status" value="1"/>
</dbReference>
<dbReference type="Proteomes" id="UP001268089">
    <property type="component" value="Unassembled WGS sequence"/>
</dbReference>
<sequence>MPNTATPPQTAPATLLVACLCAQWCGTCNDYQPLFAQLQTDFPGAKFVWVDIEDEADLVDPIEVENFPTLLIATGETPRFFGTVMPHGETLRRLLQSTTEAGATTVVDPEVVALAQRLRAR</sequence>
<organism evidence="2 3">
    <name type="scientific">Rhodoferax saidenbachensis</name>
    <dbReference type="NCBI Taxonomy" id="1484693"/>
    <lineage>
        <taxon>Bacteria</taxon>
        <taxon>Pseudomonadati</taxon>
        <taxon>Pseudomonadota</taxon>
        <taxon>Betaproteobacteria</taxon>
        <taxon>Burkholderiales</taxon>
        <taxon>Comamonadaceae</taxon>
        <taxon>Rhodoferax</taxon>
    </lineage>
</organism>
<dbReference type="RefSeq" id="WP_310338418.1">
    <property type="nucleotide sequence ID" value="NZ_JAVDXO010000001.1"/>
</dbReference>
<gene>
    <name evidence="2" type="ORF">J2X15_000144</name>
</gene>
<dbReference type="InterPro" id="IPR036249">
    <property type="entry name" value="Thioredoxin-like_sf"/>
</dbReference>
<dbReference type="SUPFAM" id="SSF52833">
    <property type="entry name" value="Thioredoxin-like"/>
    <property type="match status" value="1"/>
</dbReference>
<reference evidence="2 3" key="1">
    <citation type="submission" date="2023-07" db="EMBL/GenBank/DDBJ databases">
        <title>Sorghum-associated microbial communities from plants grown in Nebraska, USA.</title>
        <authorList>
            <person name="Schachtman D."/>
        </authorList>
    </citation>
    <scope>NUCLEOTIDE SEQUENCE [LARGE SCALE GENOMIC DNA]</scope>
    <source>
        <strain evidence="2 3">BE308</strain>
    </source>
</reference>
<evidence type="ECO:0000259" key="1">
    <source>
        <dbReference type="PROSITE" id="PS51352"/>
    </source>
</evidence>
<evidence type="ECO:0000313" key="3">
    <source>
        <dbReference type="Proteomes" id="UP001268089"/>
    </source>
</evidence>
<keyword evidence="2" id="KW-0413">Isomerase</keyword>
<dbReference type="GO" id="GO:0016853">
    <property type="term" value="F:isomerase activity"/>
    <property type="evidence" value="ECO:0007669"/>
    <property type="project" value="UniProtKB-KW"/>
</dbReference>
<name>A0ABU1ZHK4_9BURK</name>
<dbReference type="InterPro" id="IPR013766">
    <property type="entry name" value="Thioredoxin_domain"/>
</dbReference>